<keyword evidence="6" id="KW-1185">Reference proteome</keyword>
<dbReference type="PROSITE" id="PS51450">
    <property type="entry name" value="LRR"/>
    <property type="match status" value="1"/>
</dbReference>
<dbReference type="GO" id="GO:0005886">
    <property type="term" value="C:plasma membrane"/>
    <property type="evidence" value="ECO:0007669"/>
    <property type="project" value="TreeGrafter"/>
</dbReference>
<dbReference type="PANTHER" id="PTHR24369">
    <property type="entry name" value="ANTIGEN BSP, PUTATIVE-RELATED"/>
    <property type="match status" value="1"/>
</dbReference>
<gene>
    <name evidence="5" type="ORF">OTU49_011848</name>
</gene>
<dbReference type="Pfam" id="PF13855">
    <property type="entry name" value="LRR_8"/>
    <property type="match status" value="1"/>
</dbReference>
<feature type="signal peptide" evidence="4">
    <location>
        <begin position="1"/>
        <end position="24"/>
    </location>
</feature>
<feature type="chain" id="PRO_5043362530" description="Oplophorus-luciferin 2-monooxygenase non-catalytic subunit" evidence="4">
    <location>
        <begin position="25"/>
        <end position="370"/>
    </location>
</feature>
<dbReference type="PANTHER" id="PTHR24369:SF210">
    <property type="entry name" value="CHAOPTIN-RELATED"/>
    <property type="match status" value="1"/>
</dbReference>
<dbReference type="InterPro" id="IPR032675">
    <property type="entry name" value="LRR_dom_sf"/>
</dbReference>
<reference evidence="5 6" key="1">
    <citation type="journal article" date="2024" name="BMC Genomics">
        <title>Genome assembly of redclaw crayfish (Cherax quadricarinatus) provides insights into its immune adaptation and hypoxia tolerance.</title>
        <authorList>
            <person name="Liu Z."/>
            <person name="Zheng J."/>
            <person name="Li H."/>
            <person name="Fang K."/>
            <person name="Wang S."/>
            <person name="He J."/>
            <person name="Zhou D."/>
            <person name="Weng S."/>
            <person name="Chi M."/>
            <person name="Gu Z."/>
            <person name="He J."/>
            <person name="Li F."/>
            <person name="Wang M."/>
        </authorList>
    </citation>
    <scope>NUCLEOTIDE SEQUENCE [LARGE SCALE GENOMIC DNA]</scope>
    <source>
        <strain evidence="5">ZL_2023a</strain>
    </source>
</reference>
<evidence type="ECO:0000313" key="5">
    <source>
        <dbReference type="EMBL" id="KAK8723113.1"/>
    </source>
</evidence>
<accession>A0AAW0W0Y4</accession>
<keyword evidence="1" id="KW-0433">Leucine-rich repeat</keyword>
<dbReference type="InterPro" id="IPR050541">
    <property type="entry name" value="LRR_TM_domain-containing"/>
</dbReference>
<dbReference type="Proteomes" id="UP001445076">
    <property type="component" value="Unassembled WGS sequence"/>
</dbReference>
<dbReference type="AlphaFoldDB" id="A0AAW0W0Y4"/>
<dbReference type="EMBL" id="JARKIK010000091">
    <property type="protein sequence ID" value="KAK8723113.1"/>
    <property type="molecule type" value="Genomic_DNA"/>
</dbReference>
<proteinExistence type="predicted"/>
<organism evidence="5 6">
    <name type="scientific">Cherax quadricarinatus</name>
    <name type="common">Australian red claw crayfish</name>
    <dbReference type="NCBI Taxonomy" id="27406"/>
    <lineage>
        <taxon>Eukaryota</taxon>
        <taxon>Metazoa</taxon>
        <taxon>Ecdysozoa</taxon>
        <taxon>Arthropoda</taxon>
        <taxon>Crustacea</taxon>
        <taxon>Multicrustacea</taxon>
        <taxon>Malacostraca</taxon>
        <taxon>Eumalacostraca</taxon>
        <taxon>Eucarida</taxon>
        <taxon>Decapoda</taxon>
        <taxon>Pleocyemata</taxon>
        <taxon>Astacidea</taxon>
        <taxon>Parastacoidea</taxon>
        <taxon>Parastacidae</taxon>
        <taxon>Cherax</taxon>
    </lineage>
</organism>
<evidence type="ECO:0000256" key="2">
    <source>
        <dbReference type="ARBA" id="ARBA00022729"/>
    </source>
</evidence>
<dbReference type="Gene3D" id="3.80.10.10">
    <property type="entry name" value="Ribonuclease Inhibitor"/>
    <property type="match status" value="2"/>
</dbReference>
<dbReference type="SUPFAM" id="SSF52058">
    <property type="entry name" value="L domain-like"/>
    <property type="match status" value="1"/>
</dbReference>
<evidence type="ECO:0000256" key="1">
    <source>
        <dbReference type="ARBA" id="ARBA00022614"/>
    </source>
</evidence>
<sequence>MVLKAVVSVVVLVGVVVIPAFTSSNSGDLTRPQPREWPCPIETDFYPCVCTNNENYELSIDCSAVETDQDLSDAFYYAEFPFSHFKEFKIEHDPNDPKMTLTTLDPYTFRTLTFERITISGTKIEIIQDEDFSNSHDTLTYLNLASNKITYFPFDSIQGYTNLQTLSLDDNQIEVWPNFESDSLEYLSFSGNEGITLTDFTNTPNLREIYMARNKHDTLPYQLFWNLFNLTVVDLQRNEMTFVDEYYIASQSNALTTINLDHNKISVIRHDAFHGLLPDAEVSMKNNSVVDLDEDSWSHLLDQLVPTGTLDLAGNPLRCGCEIDWIMFSPKQIDLSIFTDTTTCISGNQLIFLDVQYFCDRCVPNNCSTT</sequence>
<evidence type="ECO:0000256" key="4">
    <source>
        <dbReference type="SAM" id="SignalP"/>
    </source>
</evidence>
<keyword evidence="3" id="KW-0677">Repeat</keyword>
<name>A0AAW0W0Y4_CHEQU</name>
<evidence type="ECO:0000256" key="3">
    <source>
        <dbReference type="ARBA" id="ARBA00022737"/>
    </source>
</evidence>
<evidence type="ECO:0000313" key="6">
    <source>
        <dbReference type="Proteomes" id="UP001445076"/>
    </source>
</evidence>
<evidence type="ECO:0008006" key="7">
    <source>
        <dbReference type="Google" id="ProtNLM"/>
    </source>
</evidence>
<keyword evidence="2 4" id="KW-0732">Signal</keyword>
<comment type="caution">
    <text evidence="5">The sequence shown here is derived from an EMBL/GenBank/DDBJ whole genome shotgun (WGS) entry which is preliminary data.</text>
</comment>
<dbReference type="InterPro" id="IPR001611">
    <property type="entry name" value="Leu-rich_rpt"/>
</dbReference>
<protein>
    <recommendedName>
        <fullName evidence="7">Oplophorus-luciferin 2-monooxygenase non-catalytic subunit</fullName>
    </recommendedName>
</protein>